<name>A0AAD2JPL1_9STRA</name>
<dbReference type="EMBL" id="CAKOGP040002469">
    <property type="protein sequence ID" value="CAJ1970135.1"/>
    <property type="molecule type" value="Genomic_DNA"/>
</dbReference>
<feature type="compositionally biased region" description="Low complexity" evidence="1">
    <location>
        <begin position="39"/>
        <end position="48"/>
    </location>
</feature>
<evidence type="ECO:0000313" key="2">
    <source>
        <dbReference type="EMBL" id="CAJ1970135.1"/>
    </source>
</evidence>
<dbReference type="SUPFAM" id="SSF52833">
    <property type="entry name" value="Thioredoxin-like"/>
    <property type="match status" value="1"/>
</dbReference>
<dbReference type="AlphaFoldDB" id="A0AAD2JPL1"/>
<evidence type="ECO:0008006" key="4">
    <source>
        <dbReference type="Google" id="ProtNLM"/>
    </source>
</evidence>
<protein>
    <recommendedName>
        <fullName evidence="4">Thioredoxin domain-containing protein</fullName>
    </recommendedName>
</protein>
<evidence type="ECO:0000256" key="1">
    <source>
        <dbReference type="SAM" id="MobiDB-lite"/>
    </source>
</evidence>
<dbReference type="InterPro" id="IPR036249">
    <property type="entry name" value="Thioredoxin-like_sf"/>
</dbReference>
<dbReference type="Gene3D" id="3.40.30.10">
    <property type="entry name" value="Glutaredoxin"/>
    <property type="match status" value="1"/>
</dbReference>
<dbReference type="Proteomes" id="UP001295423">
    <property type="component" value="Unassembled WGS sequence"/>
</dbReference>
<feature type="region of interest" description="Disordered" evidence="1">
    <location>
        <begin position="23"/>
        <end position="69"/>
    </location>
</feature>
<keyword evidence="3" id="KW-1185">Reference proteome</keyword>
<reference evidence="2" key="1">
    <citation type="submission" date="2023-08" db="EMBL/GenBank/DDBJ databases">
        <authorList>
            <person name="Audoor S."/>
            <person name="Bilcke G."/>
        </authorList>
    </citation>
    <scope>NUCLEOTIDE SEQUENCE</scope>
</reference>
<gene>
    <name evidence="2" type="ORF">CYCCA115_LOCUS24158</name>
</gene>
<sequence length="208" mass="23971">MTIIPVKPQSIFHRMIRAGSKVEIPKRKSSLTRREQRRSSASSSLTKSTRSEDSDLFSSSSHSGDLREQPQHEFEIVNQNEFVDNVLIDNCSDMDCVVHFCNEELQLSYDVEEHLVEVLRDAPKNKFVLYHIDSQMAPYFTKKLGISKEESTLLRFKNGQLIGRISFMSFEHCASNLEEWIKETKQKDDFASFQPVTTCKRTVSTNTL</sequence>
<organism evidence="2 3">
    <name type="scientific">Cylindrotheca closterium</name>
    <dbReference type="NCBI Taxonomy" id="2856"/>
    <lineage>
        <taxon>Eukaryota</taxon>
        <taxon>Sar</taxon>
        <taxon>Stramenopiles</taxon>
        <taxon>Ochrophyta</taxon>
        <taxon>Bacillariophyta</taxon>
        <taxon>Bacillariophyceae</taxon>
        <taxon>Bacillariophycidae</taxon>
        <taxon>Bacillariales</taxon>
        <taxon>Bacillariaceae</taxon>
        <taxon>Cylindrotheca</taxon>
    </lineage>
</organism>
<comment type="caution">
    <text evidence="2">The sequence shown here is derived from an EMBL/GenBank/DDBJ whole genome shotgun (WGS) entry which is preliminary data.</text>
</comment>
<accession>A0AAD2JPL1</accession>
<proteinExistence type="predicted"/>
<evidence type="ECO:0000313" key="3">
    <source>
        <dbReference type="Proteomes" id="UP001295423"/>
    </source>
</evidence>